<evidence type="ECO:0008006" key="4">
    <source>
        <dbReference type="Google" id="ProtNLM"/>
    </source>
</evidence>
<keyword evidence="3" id="KW-1185">Reference proteome</keyword>
<feature type="chain" id="PRO_5044840334" description="Glycosyltransferase family 92 protein" evidence="1">
    <location>
        <begin position="22"/>
        <end position="422"/>
    </location>
</feature>
<feature type="signal peptide" evidence="1">
    <location>
        <begin position="1"/>
        <end position="21"/>
    </location>
</feature>
<dbReference type="EMBL" id="JBHFFA010000008">
    <property type="protein sequence ID" value="KAL2610255.1"/>
    <property type="molecule type" value="Genomic_DNA"/>
</dbReference>
<proteinExistence type="predicted"/>
<accession>A0ABD1XND0</accession>
<keyword evidence="1" id="KW-0732">Signal</keyword>
<dbReference type="PANTHER" id="PTHR46701">
    <property type="entry name" value="GLYCOSYLTRANSFERASE-LIKE KOBITO 1"/>
    <property type="match status" value="1"/>
</dbReference>
<comment type="caution">
    <text evidence="2">The sequence shown here is derived from an EMBL/GenBank/DDBJ whole genome shotgun (WGS) entry which is preliminary data.</text>
</comment>
<dbReference type="Proteomes" id="UP001605036">
    <property type="component" value="Unassembled WGS sequence"/>
</dbReference>
<protein>
    <recommendedName>
        <fullName evidence="4">Glycosyltransferase family 92 protein</fullName>
    </recommendedName>
</protein>
<evidence type="ECO:0000256" key="1">
    <source>
        <dbReference type="SAM" id="SignalP"/>
    </source>
</evidence>
<evidence type="ECO:0000313" key="2">
    <source>
        <dbReference type="EMBL" id="KAL2610255.1"/>
    </source>
</evidence>
<dbReference type="InterPro" id="IPR044224">
    <property type="entry name" value="KOBITO1-like"/>
</dbReference>
<evidence type="ECO:0000313" key="3">
    <source>
        <dbReference type="Proteomes" id="UP001605036"/>
    </source>
</evidence>
<reference evidence="2 3" key="1">
    <citation type="submission" date="2024-09" db="EMBL/GenBank/DDBJ databases">
        <title>Chromosome-scale assembly of Riccia fluitans.</title>
        <authorList>
            <person name="Paukszto L."/>
            <person name="Sawicki J."/>
            <person name="Karawczyk K."/>
            <person name="Piernik-Szablinska J."/>
            <person name="Szczecinska M."/>
            <person name="Mazdziarz M."/>
        </authorList>
    </citation>
    <scope>NUCLEOTIDE SEQUENCE [LARGE SCALE GENOMIC DNA]</scope>
    <source>
        <strain evidence="2">Rf_01</strain>
        <tissue evidence="2">Aerial parts of the thallus</tissue>
    </source>
</reference>
<gene>
    <name evidence="2" type="ORF">R1flu_028828</name>
</gene>
<sequence>MQEKILVALPLSLALLAFSLSSPWTLRQFLASRKLSGACQEPNSAPSRDLDRELKKTRDGIGFIPEYAGWNFEPPSSQIAVATTTSAGLHILLPWIYYHRLLGVETFYIFVEGELELPENHFILRSIPGVKVNSPTNKLREKQIKSVVWKGDWLSNYQHKPCNYQLYIRQTLNLEAATSVAKESVVENDNVQDPFTEVTLFKRNPSHLTKQDRSEISKTLVHNSSRYFLGQADGCIAARIQPGLHPSGPQRWSNNRKTLKKVAAEEAVGLHYTYTTLADLTNMRSLCPDCQPEPNLARRCFLNEFDSTAFTAAKTLSDKELLKWYREIVIWGNKTLVTKLVHRSVLVRNQIPQIVIQGLREVGFFQEIMDSGKQAFEDSQTTERLEMKEMVRRGQRAGKLKFEMASLNFTKGSSQEKKLHGS</sequence>
<dbReference type="AlphaFoldDB" id="A0ABD1XND0"/>
<organism evidence="2 3">
    <name type="scientific">Riccia fluitans</name>
    <dbReference type="NCBI Taxonomy" id="41844"/>
    <lineage>
        <taxon>Eukaryota</taxon>
        <taxon>Viridiplantae</taxon>
        <taxon>Streptophyta</taxon>
        <taxon>Embryophyta</taxon>
        <taxon>Marchantiophyta</taxon>
        <taxon>Marchantiopsida</taxon>
        <taxon>Marchantiidae</taxon>
        <taxon>Marchantiales</taxon>
        <taxon>Ricciaceae</taxon>
        <taxon>Riccia</taxon>
    </lineage>
</organism>
<dbReference type="PANTHER" id="PTHR46701:SF7">
    <property type="entry name" value="GLYCOSYLTRANSFERASE-LIKE KOBITO 1"/>
    <property type="match status" value="1"/>
</dbReference>
<name>A0ABD1XND0_9MARC</name>